<dbReference type="EMBL" id="VEPZ02000638">
    <property type="protein sequence ID" value="KAE8721152.1"/>
    <property type="molecule type" value="Genomic_DNA"/>
</dbReference>
<keyword evidence="2" id="KW-1185">Reference proteome</keyword>
<dbReference type="Proteomes" id="UP000436088">
    <property type="component" value="Unassembled WGS sequence"/>
</dbReference>
<evidence type="ECO:0000313" key="2">
    <source>
        <dbReference type="Proteomes" id="UP000436088"/>
    </source>
</evidence>
<gene>
    <name evidence="1" type="ORF">F3Y22_tig00016637pilonHSYRG00003</name>
</gene>
<sequence length="84" mass="9153">MINRVSFGKLSNTELPDDADERIGMITYTVWYMAIAALIDGQAEVVTHSGPTKLVLNFTGVANILYAFGGHAVTVSTNVHRESR</sequence>
<evidence type="ECO:0000313" key="1">
    <source>
        <dbReference type="EMBL" id="KAE8721152.1"/>
    </source>
</evidence>
<comment type="caution">
    <text evidence="1">The sequence shown here is derived from an EMBL/GenBank/DDBJ whole genome shotgun (WGS) entry which is preliminary data.</text>
</comment>
<protein>
    <submittedName>
        <fullName evidence="1">Uncharacterized protein</fullName>
    </submittedName>
</protein>
<reference evidence="1" key="1">
    <citation type="submission" date="2019-09" db="EMBL/GenBank/DDBJ databases">
        <title>Draft genome information of white flower Hibiscus syriacus.</title>
        <authorList>
            <person name="Kim Y.-M."/>
        </authorList>
    </citation>
    <scope>NUCLEOTIDE SEQUENCE [LARGE SCALE GENOMIC DNA]</scope>
    <source>
        <strain evidence="1">YM2019G1</strain>
    </source>
</reference>
<name>A0A6A3C1S3_HIBSY</name>
<accession>A0A6A3C1S3</accession>
<organism evidence="1 2">
    <name type="scientific">Hibiscus syriacus</name>
    <name type="common">Rose of Sharon</name>
    <dbReference type="NCBI Taxonomy" id="106335"/>
    <lineage>
        <taxon>Eukaryota</taxon>
        <taxon>Viridiplantae</taxon>
        <taxon>Streptophyta</taxon>
        <taxon>Embryophyta</taxon>
        <taxon>Tracheophyta</taxon>
        <taxon>Spermatophyta</taxon>
        <taxon>Magnoliopsida</taxon>
        <taxon>eudicotyledons</taxon>
        <taxon>Gunneridae</taxon>
        <taxon>Pentapetalae</taxon>
        <taxon>rosids</taxon>
        <taxon>malvids</taxon>
        <taxon>Malvales</taxon>
        <taxon>Malvaceae</taxon>
        <taxon>Malvoideae</taxon>
        <taxon>Hibiscus</taxon>
    </lineage>
</organism>
<dbReference type="AlphaFoldDB" id="A0A6A3C1S3"/>
<proteinExistence type="predicted"/>